<dbReference type="Pfam" id="PF03372">
    <property type="entry name" value="Exo_endo_phos"/>
    <property type="match status" value="1"/>
</dbReference>
<dbReference type="InterPro" id="IPR036691">
    <property type="entry name" value="Endo/exonu/phosph_ase_sf"/>
</dbReference>
<gene>
    <name evidence="2" type="ORF">FJZ00_14775</name>
</gene>
<evidence type="ECO:0000313" key="3">
    <source>
        <dbReference type="Proteomes" id="UP000703893"/>
    </source>
</evidence>
<evidence type="ECO:0000259" key="1">
    <source>
        <dbReference type="Pfam" id="PF03372"/>
    </source>
</evidence>
<organism evidence="2 3">
    <name type="scientific">Candidatus Tanganyikabacteria bacterium</name>
    <dbReference type="NCBI Taxonomy" id="2961651"/>
    <lineage>
        <taxon>Bacteria</taxon>
        <taxon>Bacillati</taxon>
        <taxon>Candidatus Sericytochromatia</taxon>
        <taxon>Candidatus Tanganyikabacteria</taxon>
    </lineage>
</organism>
<evidence type="ECO:0000313" key="2">
    <source>
        <dbReference type="EMBL" id="MBM3276416.1"/>
    </source>
</evidence>
<proteinExistence type="predicted"/>
<dbReference type="Proteomes" id="UP000703893">
    <property type="component" value="Unassembled WGS sequence"/>
</dbReference>
<comment type="caution">
    <text evidence="2">The sequence shown here is derived from an EMBL/GenBank/DDBJ whole genome shotgun (WGS) entry which is preliminary data.</text>
</comment>
<dbReference type="EMBL" id="VGJX01001015">
    <property type="protein sequence ID" value="MBM3276416.1"/>
    <property type="molecule type" value="Genomic_DNA"/>
</dbReference>
<reference evidence="2 3" key="1">
    <citation type="submission" date="2019-03" db="EMBL/GenBank/DDBJ databases">
        <title>Lake Tanganyika Metagenome-Assembled Genomes (MAGs).</title>
        <authorList>
            <person name="Tran P."/>
        </authorList>
    </citation>
    <scope>NUCLEOTIDE SEQUENCE [LARGE SCALE GENOMIC DNA]</scope>
    <source>
        <strain evidence="2">K_DeepCast_65m_m2_236</strain>
    </source>
</reference>
<dbReference type="PANTHER" id="PTHR16320:SF23">
    <property type="entry name" value="SPHINGOMYELINASE C 1"/>
    <property type="match status" value="1"/>
</dbReference>
<feature type="domain" description="Endonuclease/exonuclease/phosphatase" evidence="1">
    <location>
        <begin position="42"/>
        <end position="278"/>
    </location>
</feature>
<name>A0A937X5F1_9BACT</name>
<dbReference type="PROSITE" id="PS51257">
    <property type="entry name" value="PROKAR_LIPOPROTEIN"/>
    <property type="match status" value="1"/>
</dbReference>
<keyword evidence="2" id="KW-0255">Endonuclease</keyword>
<dbReference type="AlphaFoldDB" id="A0A937X5F1"/>
<dbReference type="InterPro" id="IPR038772">
    <property type="entry name" value="Sph/SMPD2-like"/>
</dbReference>
<keyword evidence="2" id="KW-0540">Nuclease</keyword>
<dbReference type="GO" id="GO:0004519">
    <property type="term" value="F:endonuclease activity"/>
    <property type="evidence" value="ECO:0007669"/>
    <property type="project" value="UniProtKB-KW"/>
</dbReference>
<keyword evidence="2" id="KW-0378">Hydrolase</keyword>
<dbReference type="InterPro" id="IPR005135">
    <property type="entry name" value="Endo/exonuclease/phosphatase"/>
</dbReference>
<dbReference type="Gene3D" id="3.60.10.10">
    <property type="entry name" value="Endonuclease/exonuclease/phosphatase"/>
    <property type="match status" value="1"/>
</dbReference>
<sequence length="298" mass="32694">MRLALGFGLLGLVGCGAVSPGLQAHGAARYAARDTGVTLKLLSYNTFGLPAPLGKDLKQRFAAIPRAVGGYDVVGLQETFTGESKQILDSGVYPHAYRQDRTRFYYPQSCGLTILSKHAMTPPRFRPYRKCATSDCLDEKGILFTRIDVPQIGPVDVYDTHLQAHEPYELTRIEQIKDLVGFVKENDQGNPTFLLGDFNMQEDEDAYGHLQEMLAPVDAYRKANPDGDGFTSGPENPWGDGKGVPERIDYVFYLPGKAVDVSVVESSVVLKDKPLSDHYGIAATVKLIPKAARTRQGL</sequence>
<dbReference type="GO" id="GO:0004767">
    <property type="term" value="F:sphingomyelin phosphodiesterase activity"/>
    <property type="evidence" value="ECO:0007669"/>
    <property type="project" value="InterPro"/>
</dbReference>
<protein>
    <submittedName>
        <fullName evidence="2">Endonuclease/exonuclease/phosphatase family protein</fullName>
    </submittedName>
</protein>
<dbReference type="SUPFAM" id="SSF56219">
    <property type="entry name" value="DNase I-like"/>
    <property type="match status" value="1"/>
</dbReference>
<dbReference type="PANTHER" id="PTHR16320">
    <property type="entry name" value="SPHINGOMYELINASE FAMILY MEMBER"/>
    <property type="match status" value="1"/>
</dbReference>
<accession>A0A937X5F1</accession>